<dbReference type="Pfam" id="PF00107">
    <property type="entry name" value="ADH_zinc_N"/>
    <property type="match status" value="1"/>
</dbReference>
<dbReference type="GO" id="GO:0016491">
    <property type="term" value="F:oxidoreductase activity"/>
    <property type="evidence" value="ECO:0007669"/>
    <property type="project" value="UniProtKB-KW"/>
</dbReference>
<dbReference type="GO" id="GO:0008270">
    <property type="term" value="F:zinc ion binding"/>
    <property type="evidence" value="ECO:0007669"/>
    <property type="project" value="InterPro"/>
</dbReference>
<dbReference type="InterPro" id="IPR052585">
    <property type="entry name" value="Lipid_raft_assoc_Zn_ADH"/>
</dbReference>
<evidence type="ECO:0000313" key="4">
    <source>
        <dbReference type="EMBL" id="KAK1747152.1"/>
    </source>
</evidence>
<keyword evidence="2" id="KW-0862">Zinc</keyword>
<dbReference type="InterPro" id="IPR011032">
    <property type="entry name" value="GroES-like_sf"/>
</dbReference>
<reference evidence="4" key="1">
    <citation type="submission" date="2023-06" db="EMBL/GenBank/DDBJ databases">
        <title>Survivors Of The Sea: Transcriptome response of Skeletonema marinoi to long-term dormancy.</title>
        <authorList>
            <person name="Pinder M.I.M."/>
            <person name="Kourtchenko O."/>
            <person name="Robertson E.K."/>
            <person name="Larsson T."/>
            <person name="Maumus F."/>
            <person name="Osuna-Cruz C.M."/>
            <person name="Vancaester E."/>
            <person name="Stenow R."/>
            <person name="Vandepoele K."/>
            <person name="Ploug H."/>
            <person name="Bruchert V."/>
            <person name="Godhe A."/>
            <person name="Topel M."/>
        </authorList>
    </citation>
    <scope>NUCLEOTIDE SEQUENCE</scope>
    <source>
        <strain evidence="4">R05AC</strain>
    </source>
</reference>
<organism evidence="4 5">
    <name type="scientific">Skeletonema marinoi</name>
    <dbReference type="NCBI Taxonomy" id="267567"/>
    <lineage>
        <taxon>Eukaryota</taxon>
        <taxon>Sar</taxon>
        <taxon>Stramenopiles</taxon>
        <taxon>Ochrophyta</taxon>
        <taxon>Bacillariophyta</taxon>
        <taxon>Coscinodiscophyceae</taxon>
        <taxon>Thalassiosirophycidae</taxon>
        <taxon>Thalassiosirales</taxon>
        <taxon>Skeletonemataceae</taxon>
        <taxon>Skeletonema</taxon>
        <taxon>Skeletonema marinoi-dohrnii complex</taxon>
    </lineage>
</organism>
<dbReference type="PROSITE" id="PS00059">
    <property type="entry name" value="ADH_ZINC"/>
    <property type="match status" value="1"/>
</dbReference>
<dbReference type="InterPro" id="IPR036291">
    <property type="entry name" value="NAD(P)-bd_dom_sf"/>
</dbReference>
<evidence type="ECO:0000256" key="2">
    <source>
        <dbReference type="RuleBase" id="RU361277"/>
    </source>
</evidence>
<dbReference type="AlphaFoldDB" id="A0AAD8YJD2"/>
<comment type="cofactor">
    <cofactor evidence="2">
        <name>Zn(2+)</name>
        <dbReference type="ChEBI" id="CHEBI:29105"/>
    </cofactor>
</comment>
<accession>A0AAD8YJD2</accession>
<feature type="domain" description="Enoyl reductase (ER)" evidence="3">
    <location>
        <begin position="5"/>
        <end position="359"/>
    </location>
</feature>
<dbReference type="InterPro" id="IPR013154">
    <property type="entry name" value="ADH-like_N"/>
</dbReference>
<dbReference type="Gene3D" id="3.90.180.10">
    <property type="entry name" value="Medium-chain alcohol dehydrogenases, catalytic domain"/>
    <property type="match status" value="2"/>
</dbReference>
<dbReference type="Proteomes" id="UP001224775">
    <property type="component" value="Unassembled WGS sequence"/>
</dbReference>
<name>A0AAD8YJD2_9STRA</name>
<dbReference type="PANTHER" id="PTHR43482:SF1">
    <property type="entry name" value="PROTEIN AST1-RELATED"/>
    <property type="match status" value="1"/>
</dbReference>
<dbReference type="SUPFAM" id="SSF50129">
    <property type="entry name" value="GroES-like"/>
    <property type="match status" value="1"/>
</dbReference>
<evidence type="ECO:0000256" key="1">
    <source>
        <dbReference type="ARBA" id="ARBA00023002"/>
    </source>
</evidence>
<dbReference type="EMBL" id="JATAAI010000003">
    <property type="protein sequence ID" value="KAK1747152.1"/>
    <property type="molecule type" value="Genomic_DNA"/>
</dbReference>
<dbReference type="InterPro" id="IPR020843">
    <property type="entry name" value="ER"/>
</dbReference>
<keyword evidence="5" id="KW-1185">Reference proteome</keyword>
<dbReference type="SUPFAM" id="SSF51735">
    <property type="entry name" value="NAD(P)-binding Rossmann-fold domains"/>
    <property type="match status" value="1"/>
</dbReference>
<dbReference type="SMART" id="SM00829">
    <property type="entry name" value="PKS_ER"/>
    <property type="match status" value="1"/>
</dbReference>
<keyword evidence="2" id="KW-0479">Metal-binding</keyword>
<proteinExistence type="inferred from homology"/>
<comment type="similarity">
    <text evidence="2">Belongs to the zinc-containing alcohol dehydrogenase family.</text>
</comment>
<dbReference type="PANTHER" id="PTHR43482">
    <property type="entry name" value="PROTEIN AST1-RELATED"/>
    <property type="match status" value="1"/>
</dbReference>
<evidence type="ECO:0000259" key="3">
    <source>
        <dbReference type="SMART" id="SM00829"/>
    </source>
</evidence>
<dbReference type="InterPro" id="IPR013149">
    <property type="entry name" value="ADH-like_C"/>
</dbReference>
<sequence length="366" mass="40312">MKAVGSFPTLAKDQVLIRVDATSFSTRDCLERLRRFSDKELKNSVWVPGHEIVGRVVRAGTNAQSWLDKRIAALLPYGGGCSQYVCIDTKIAIALPEETDTLIDSNKVVALLSTYMTAYQCLESVIKPKEEKIAEALVKEKDWSPNYAIPLIANYAGQKKSALFAEKKPLSGKNVLIVGAGNPVGLAFVDLAKTAGATVCTLSHRAHLNPIRGIGAHFWYELSEKAAWEAEFGGKMDLIIDTVGDANNDPSFYKVMRTGGRLVRVHTTSCGQKYLPPQPEQGFQLFNSYQRINDNAINYDIFRSCNDDKKLFAEDLAYLQDLLQIGKINLKICSQVGLNAVKGEFEKVMAAKTNGGVVVVRPNTMM</sequence>
<comment type="caution">
    <text evidence="4">The sequence shown here is derived from an EMBL/GenBank/DDBJ whole genome shotgun (WGS) entry which is preliminary data.</text>
</comment>
<dbReference type="InterPro" id="IPR002328">
    <property type="entry name" value="ADH_Zn_CS"/>
</dbReference>
<protein>
    <submittedName>
        <fullName evidence="4">Medium chain reductase/dehydrogenase (MDR)/zinc-dependent alcohol dehydrogenase-like family protein</fullName>
    </submittedName>
</protein>
<dbReference type="Pfam" id="PF08240">
    <property type="entry name" value="ADH_N"/>
    <property type="match status" value="1"/>
</dbReference>
<dbReference type="Gene3D" id="3.40.50.720">
    <property type="entry name" value="NAD(P)-binding Rossmann-like Domain"/>
    <property type="match status" value="2"/>
</dbReference>
<keyword evidence="1" id="KW-0560">Oxidoreductase</keyword>
<evidence type="ECO:0000313" key="5">
    <source>
        <dbReference type="Proteomes" id="UP001224775"/>
    </source>
</evidence>
<gene>
    <name evidence="4" type="ORF">QTG54_002496</name>
</gene>